<proteinExistence type="predicted"/>
<organism evidence="2 3">
    <name type="scientific">Scopulibacillus cellulosilyticus</name>
    <dbReference type="NCBI Taxonomy" id="2665665"/>
    <lineage>
        <taxon>Bacteria</taxon>
        <taxon>Bacillati</taxon>
        <taxon>Bacillota</taxon>
        <taxon>Bacilli</taxon>
        <taxon>Bacillales</taxon>
        <taxon>Sporolactobacillaceae</taxon>
        <taxon>Scopulibacillus</taxon>
    </lineage>
</organism>
<dbReference type="RefSeq" id="WP_380962921.1">
    <property type="nucleotide sequence ID" value="NZ_JBHTCO010000002.1"/>
</dbReference>
<keyword evidence="1" id="KW-0812">Transmembrane</keyword>
<keyword evidence="1" id="KW-0472">Membrane</keyword>
<evidence type="ECO:0000313" key="3">
    <source>
        <dbReference type="Proteomes" id="UP001596505"/>
    </source>
</evidence>
<keyword evidence="1" id="KW-1133">Transmembrane helix</keyword>
<sequence length="61" mass="7134">MILYVFIILAVFILFLFNNLTNALCLKNDIPKERQAKLFASVNFYITVLLVIGYIQIYFNV</sequence>
<evidence type="ECO:0000256" key="1">
    <source>
        <dbReference type="SAM" id="Phobius"/>
    </source>
</evidence>
<protein>
    <submittedName>
        <fullName evidence="2">Uncharacterized protein</fullName>
    </submittedName>
</protein>
<gene>
    <name evidence="2" type="ORF">ACFQRG_01530</name>
</gene>
<reference evidence="3" key="1">
    <citation type="journal article" date="2019" name="Int. J. Syst. Evol. Microbiol.">
        <title>The Global Catalogue of Microorganisms (GCM) 10K type strain sequencing project: providing services to taxonomists for standard genome sequencing and annotation.</title>
        <authorList>
            <consortium name="The Broad Institute Genomics Platform"/>
            <consortium name="The Broad Institute Genome Sequencing Center for Infectious Disease"/>
            <person name="Wu L."/>
            <person name="Ma J."/>
        </authorList>
    </citation>
    <scope>NUCLEOTIDE SEQUENCE [LARGE SCALE GENOMIC DNA]</scope>
    <source>
        <strain evidence="3">CGMCC 1.16305</strain>
    </source>
</reference>
<feature type="transmembrane region" description="Helical" evidence="1">
    <location>
        <begin position="6"/>
        <end position="26"/>
    </location>
</feature>
<dbReference type="Proteomes" id="UP001596505">
    <property type="component" value="Unassembled WGS sequence"/>
</dbReference>
<dbReference type="EMBL" id="JBHTCO010000002">
    <property type="protein sequence ID" value="MFC7391674.1"/>
    <property type="molecule type" value="Genomic_DNA"/>
</dbReference>
<accession>A0ABW2PQI9</accession>
<name>A0ABW2PQI9_9BACL</name>
<feature type="transmembrane region" description="Helical" evidence="1">
    <location>
        <begin position="38"/>
        <end position="59"/>
    </location>
</feature>
<comment type="caution">
    <text evidence="2">The sequence shown here is derived from an EMBL/GenBank/DDBJ whole genome shotgun (WGS) entry which is preliminary data.</text>
</comment>
<keyword evidence="3" id="KW-1185">Reference proteome</keyword>
<evidence type="ECO:0000313" key="2">
    <source>
        <dbReference type="EMBL" id="MFC7391674.1"/>
    </source>
</evidence>